<dbReference type="STRING" id="1423727.FC34_GL001847"/>
<dbReference type="Proteomes" id="UP000051672">
    <property type="component" value="Unassembled WGS sequence"/>
</dbReference>
<accession>A0A0R2AWK0</accession>
<organism evidence="6 7">
    <name type="scientific">Lacticaseibacillus brantae DSM 23927</name>
    <dbReference type="NCBI Taxonomy" id="1423727"/>
    <lineage>
        <taxon>Bacteria</taxon>
        <taxon>Bacillati</taxon>
        <taxon>Bacillota</taxon>
        <taxon>Bacilli</taxon>
        <taxon>Lactobacillales</taxon>
        <taxon>Lactobacillaceae</taxon>
        <taxon>Lacticaseibacillus</taxon>
    </lineage>
</organism>
<gene>
    <name evidence="6" type="ORF">FC34_GL001847</name>
</gene>
<evidence type="ECO:0000256" key="2">
    <source>
        <dbReference type="ARBA" id="ARBA00022692"/>
    </source>
</evidence>
<reference evidence="6 7" key="1">
    <citation type="journal article" date="2015" name="Genome Announc.">
        <title>Expanding the biotechnology potential of lactobacilli through comparative genomics of 213 strains and associated genera.</title>
        <authorList>
            <person name="Sun Z."/>
            <person name="Harris H.M."/>
            <person name="McCann A."/>
            <person name="Guo C."/>
            <person name="Argimon S."/>
            <person name="Zhang W."/>
            <person name="Yang X."/>
            <person name="Jeffery I.B."/>
            <person name="Cooney J.C."/>
            <person name="Kagawa T.F."/>
            <person name="Liu W."/>
            <person name="Song Y."/>
            <person name="Salvetti E."/>
            <person name="Wrobel A."/>
            <person name="Rasinkangas P."/>
            <person name="Parkhill J."/>
            <person name="Rea M.C."/>
            <person name="O'Sullivan O."/>
            <person name="Ritari J."/>
            <person name="Douillard F.P."/>
            <person name="Paul Ross R."/>
            <person name="Yang R."/>
            <person name="Briner A.E."/>
            <person name="Felis G.E."/>
            <person name="de Vos W.M."/>
            <person name="Barrangou R."/>
            <person name="Klaenhammer T.R."/>
            <person name="Caufield P.W."/>
            <person name="Cui Y."/>
            <person name="Zhang H."/>
            <person name="O'Toole P.W."/>
        </authorList>
    </citation>
    <scope>NUCLEOTIDE SEQUENCE [LARGE SCALE GENOMIC DNA]</scope>
    <source>
        <strain evidence="6 7">DSM 23927</strain>
    </source>
</reference>
<evidence type="ECO:0000313" key="6">
    <source>
        <dbReference type="EMBL" id="KRM71367.1"/>
    </source>
</evidence>
<protein>
    <recommendedName>
        <fullName evidence="8">DUF1516 domain-containing protein</fullName>
    </recommendedName>
</protein>
<dbReference type="EMBL" id="AYZQ01000005">
    <property type="protein sequence ID" value="KRM71367.1"/>
    <property type="molecule type" value="Genomic_DNA"/>
</dbReference>
<keyword evidence="3 5" id="KW-1133">Transmembrane helix</keyword>
<name>A0A0R2AWK0_9LACO</name>
<keyword evidence="7" id="KW-1185">Reference proteome</keyword>
<dbReference type="InterPro" id="IPR010899">
    <property type="entry name" value="UPF0344"/>
</dbReference>
<feature type="transmembrane region" description="Helical" evidence="5">
    <location>
        <begin position="50"/>
        <end position="67"/>
    </location>
</feature>
<feature type="transmembrane region" description="Helical" evidence="5">
    <location>
        <begin position="79"/>
        <end position="98"/>
    </location>
</feature>
<evidence type="ECO:0008006" key="8">
    <source>
        <dbReference type="Google" id="ProtNLM"/>
    </source>
</evidence>
<dbReference type="AlphaFoldDB" id="A0A0R2AWK0"/>
<evidence type="ECO:0000256" key="4">
    <source>
        <dbReference type="ARBA" id="ARBA00023136"/>
    </source>
</evidence>
<comment type="caution">
    <text evidence="6">The sequence shown here is derived from an EMBL/GenBank/DDBJ whole genome shotgun (WGS) entry which is preliminary data.</text>
</comment>
<feature type="transmembrane region" description="Helical" evidence="5">
    <location>
        <begin position="20"/>
        <end position="38"/>
    </location>
</feature>
<proteinExistence type="predicted"/>
<sequence>MLIVLLTGVMVVPKKRTPFLMIARLGYVVMIVSGYVLMRDAFNRNPALTVLKIVLAVGFIALVEILFSQADGKQMRSSWRWLILGGGVIVGIVGLILAQGRPIL</sequence>
<evidence type="ECO:0000256" key="3">
    <source>
        <dbReference type="ARBA" id="ARBA00022989"/>
    </source>
</evidence>
<keyword evidence="4 5" id="KW-0472">Membrane</keyword>
<evidence type="ECO:0000256" key="1">
    <source>
        <dbReference type="ARBA" id="ARBA00022475"/>
    </source>
</evidence>
<keyword evidence="2 5" id="KW-0812">Transmembrane</keyword>
<evidence type="ECO:0000313" key="7">
    <source>
        <dbReference type="Proteomes" id="UP000051672"/>
    </source>
</evidence>
<dbReference type="PATRIC" id="fig|1423727.3.peg.1872"/>
<keyword evidence="1" id="KW-1003">Cell membrane</keyword>
<evidence type="ECO:0000256" key="5">
    <source>
        <dbReference type="SAM" id="Phobius"/>
    </source>
</evidence>
<dbReference type="Pfam" id="PF07457">
    <property type="entry name" value="DUF1516"/>
    <property type="match status" value="1"/>
</dbReference>